<dbReference type="Proteomes" id="UP000479000">
    <property type="component" value="Unassembled WGS sequence"/>
</dbReference>
<dbReference type="EMBL" id="CADCXU010013179">
    <property type="protein sequence ID" value="CAB0002924.1"/>
    <property type="molecule type" value="Genomic_DNA"/>
</dbReference>
<evidence type="ECO:0008006" key="5">
    <source>
        <dbReference type="Google" id="ProtNLM"/>
    </source>
</evidence>
<evidence type="ECO:0000313" key="4">
    <source>
        <dbReference type="Proteomes" id="UP000479000"/>
    </source>
</evidence>
<feature type="region of interest" description="Disordered" evidence="1">
    <location>
        <begin position="153"/>
        <end position="174"/>
    </location>
</feature>
<evidence type="ECO:0000256" key="2">
    <source>
        <dbReference type="SAM" id="SignalP"/>
    </source>
</evidence>
<protein>
    <recommendedName>
        <fullName evidence="5">Chitin-binding type-2 domain-containing protein</fullName>
    </recommendedName>
</protein>
<keyword evidence="2" id="KW-0732">Signal</keyword>
<feature type="compositionally biased region" description="Basic and acidic residues" evidence="1">
    <location>
        <begin position="163"/>
        <end position="174"/>
    </location>
</feature>
<dbReference type="AlphaFoldDB" id="A0A6H5GIH9"/>
<feature type="chain" id="PRO_5026345384" description="Chitin-binding type-2 domain-containing protein" evidence="2">
    <location>
        <begin position="23"/>
        <end position="174"/>
    </location>
</feature>
<proteinExistence type="predicted"/>
<evidence type="ECO:0000313" key="3">
    <source>
        <dbReference type="EMBL" id="CAB0002924.1"/>
    </source>
</evidence>
<keyword evidence="4" id="KW-1185">Reference proteome</keyword>
<gene>
    <name evidence="3" type="ORF">NTEN_LOCUS8650</name>
</gene>
<sequence length="174" mass="19047">MSFVTAVALVAILGLAVIGCQADDKEGFCAKKEKGLYQEPTSGSGFFGAWNCMKYHECKDKNEETVHHCFFLVPLRLFDAKTKECTWFWKATCKTETSAPGHLRPRTTAPASPHLMGPPVALRLSLVPRHDPTHRPTDGSLPISYPSGQIIEKGSAGYPDIGSIRDRADKDCPA</sequence>
<dbReference type="OrthoDB" id="10536072at2759"/>
<organism evidence="3 4">
    <name type="scientific">Nesidiocoris tenuis</name>
    <dbReference type="NCBI Taxonomy" id="355587"/>
    <lineage>
        <taxon>Eukaryota</taxon>
        <taxon>Metazoa</taxon>
        <taxon>Ecdysozoa</taxon>
        <taxon>Arthropoda</taxon>
        <taxon>Hexapoda</taxon>
        <taxon>Insecta</taxon>
        <taxon>Pterygota</taxon>
        <taxon>Neoptera</taxon>
        <taxon>Paraneoptera</taxon>
        <taxon>Hemiptera</taxon>
        <taxon>Heteroptera</taxon>
        <taxon>Panheteroptera</taxon>
        <taxon>Cimicomorpha</taxon>
        <taxon>Miridae</taxon>
        <taxon>Dicyphina</taxon>
        <taxon>Nesidiocoris</taxon>
    </lineage>
</organism>
<accession>A0A6H5GIH9</accession>
<reference evidence="3 4" key="1">
    <citation type="submission" date="2020-02" db="EMBL/GenBank/DDBJ databases">
        <authorList>
            <person name="Ferguson B K."/>
        </authorList>
    </citation>
    <scope>NUCLEOTIDE SEQUENCE [LARGE SCALE GENOMIC DNA]</scope>
</reference>
<feature type="signal peptide" evidence="2">
    <location>
        <begin position="1"/>
        <end position="22"/>
    </location>
</feature>
<evidence type="ECO:0000256" key="1">
    <source>
        <dbReference type="SAM" id="MobiDB-lite"/>
    </source>
</evidence>
<name>A0A6H5GIH9_9HEMI</name>